<dbReference type="InterPro" id="IPR036268">
    <property type="entry name" value="ZapD_sf"/>
</dbReference>
<comment type="subunit">
    <text evidence="5">Interacts with FtsZ.</text>
</comment>
<comment type="function">
    <text evidence="5">Cell division factor that enhances FtsZ-ring assembly. Directly interacts with FtsZ and promotes bundling of FtsZ protofilaments, with a reduction in FtsZ GTPase activity.</text>
</comment>
<keyword evidence="1 5" id="KW-0963">Cytoplasm</keyword>
<accession>A0A2S0VWY7</accession>
<dbReference type="InterPro" id="IPR009777">
    <property type="entry name" value="ZapD"/>
</dbReference>
<dbReference type="AlphaFoldDB" id="A0A2S0VWY7"/>
<evidence type="ECO:0000313" key="6">
    <source>
        <dbReference type="EMBL" id="AWB68729.1"/>
    </source>
</evidence>
<evidence type="ECO:0000313" key="7">
    <source>
        <dbReference type="Proteomes" id="UP000244441"/>
    </source>
</evidence>
<dbReference type="Gene3D" id="2.60.440.10">
    <property type="entry name" value="YacF-like domains"/>
    <property type="match status" value="1"/>
</dbReference>
<keyword evidence="3 5" id="KW-0717">Septation</keyword>
<dbReference type="GO" id="GO:0005737">
    <property type="term" value="C:cytoplasm"/>
    <property type="evidence" value="ECO:0007669"/>
    <property type="project" value="UniProtKB-SubCell"/>
</dbReference>
<protein>
    <recommendedName>
        <fullName evidence="5">Cell division protein ZapD</fullName>
    </recommendedName>
    <alternativeName>
        <fullName evidence="5">Z ring-associated protein D</fullName>
    </alternativeName>
</protein>
<dbReference type="NCBIfam" id="NF003656">
    <property type="entry name" value="PRK05287.1-4"/>
    <property type="match status" value="1"/>
</dbReference>
<gene>
    <name evidence="5" type="primary">zapD</name>
    <name evidence="6" type="ORF">C2869_21045</name>
</gene>
<dbReference type="KEGG" id="cate:C2869_21045"/>
<comment type="similarity">
    <text evidence="5">Belongs to the ZapD family.</text>
</comment>
<dbReference type="Gene3D" id="1.10.3900.10">
    <property type="entry name" value="YacF-like"/>
    <property type="match status" value="1"/>
</dbReference>
<evidence type="ECO:0000256" key="5">
    <source>
        <dbReference type="HAMAP-Rule" id="MF_01092"/>
    </source>
</evidence>
<evidence type="ECO:0000256" key="3">
    <source>
        <dbReference type="ARBA" id="ARBA00023210"/>
    </source>
</evidence>
<dbReference type="SUPFAM" id="SSF160950">
    <property type="entry name" value="YacF-like"/>
    <property type="match status" value="1"/>
</dbReference>
<proteinExistence type="inferred from homology"/>
<evidence type="ECO:0000256" key="1">
    <source>
        <dbReference type="ARBA" id="ARBA00022490"/>
    </source>
</evidence>
<dbReference type="OrthoDB" id="5294622at2"/>
<reference evidence="6 7" key="1">
    <citation type="submission" date="2018-01" db="EMBL/GenBank/DDBJ databases">
        <title>Genome sequence of a Cantenovulum-like bacteria.</title>
        <authorList>
            <person name="Tan W.R."/>
            <person name="Lau N.-S."/>
            <person name="Go F."/>
            <person name="Amirul A.-A.A."/>
        </authorList>
    </citation>
    <scope>NUCLEOTIDE SEQUENCE [LARGE SCALE GENOMIC DNA]</scope>
    <source>
        <strain evidence="6 7">CCB-QB4</strain>
    </source>
</reference>
<comment type="subcellular location">
    <subcellularLocation>
        <location evidence="5">Cytoplasm</location>
    </subcellularLocation>
    <text evidence="5">Localizes to mid-cell in an FtsZ-dependent manner.</text>
</comment>
<dbReference type="EMBL" id="CP026604">
    <property type="protein sequence ID" value="AWB68729.1"/>
    <property type="molecule type" value="Genomic_DNA"/>
</dbReference>
<dbReference type="PANTHER" id="PTHR39455">
    <property type="entry name" value="CELL DIVISION PROTEIN ZAPD"/>
    <property type="match status" value="1"/>
</dbReference>
<keyword evidence="4 5" id="KW-0131">Cell cycle</keyword>
<dbReference type="GO" id="GO:0043093">
    <property type="term" value="P:FtsZ-dependent cytokinesis"/>
    <property type="evidence" value="ECO:0007669"/>
    <property type="project" value="UniProtKB-UniRule"/>
</dbReference>
<dbReference type="HAMAP" id="MF_01092">
    <property type="entry name" value="ZapD"/>
    <property type="match status" value="1"/>
</dbReference>
<sequence length="248" mass="28419">MAYIKYEFPLNEKVRTYLRIEHLIQRMHASARNLDEKSLLHFFESLFAVAEVIERGDLRGDLLKDLEKHEKNLVSWSQHPDIDSSAINGLIQQVMNATNNLTKSGRLGIELKEDKFLGSIKQRFAIPGGTCCFDLPHLHFWLHTARETQQADIEKWLSYLKTLEQVVGLELKFVRESGRVQQAIAEGGSFQDATGNTELIQIQLEQHFKAYPTVSGNKHRFSIRFMQLCPEQGKAACEQDIPFTLVCC</sequence>
<dbReference type="InterPro" id="IPR027462">
    <property type="entry name" value="ZapD_C"/>
</dbReference>
<dbReference type="Proteomes" id="UP000244441">
    <property type="component" value="Chromosome"/>
</dbReference>
<dbReference type="RefSeq" id="WP_108604781.1">
    <property type="nucleotide sequence ID" value="NZ_CP026604.1"/>
</dbReference>
<dbReference type="GO" id="GO:0032153">
    <property type="term" value="C:cell division site"/>
    <property type="evidence" value="ECO:0007669"/>
    <property type="project" value="TreeGrafter"/>
</dbReference>
<keyword evidence="7" id="KW-1185">Reference proteome</keyword>
<name>A0A2S0VWY7_9ALTE</name>
<dbReference type="PANTHER" id="PTHR39455:SF1">
    <property type="entry name" value="CELL DIVISION PROTEIN ZAPD"/>
    <property type="match status" value="1"/>
</dbReference>
<dbReference type="GO" id="GO:0000917">
    <property type="term" value="P:division septum assembly"/>
    <property type="evidence" value="ECO:0007669"/>
    <property type="project" value="UniProtKB-KW"/>
</dbReference>
<keyword evidence="2 5" id="KW-0132">Cell division</keyword>
<dbReference type="Pfam" id="PF07072">
    <property type="entry name" value="ZapD"/>
    <property type="match status" value="1"/>
</dbReference>
<organism evidence="6 7">
    <name type="scientific">Saccharobesus litoralis</name>
    <dbReference type="NCBI Taxonomy" id="2172099"/>
    <lineage>
        <taxon>Bacteria</taxon>
        <taxon>Pseudomonadati</taxon>
        <taxon>Pseudomonadota</taxon>
        <taxon>Gammaproteobacteria</taxon>
        <taxon>Alteromonadales</taxon>
        <taxon>Alteromonadaceae</taxon>
        <taxon>Saccharobesus</taxon>
    </lineage>
</organism>
<dbReference type="NCBIfam" id="NF003655">
    <property type="entry name" value="PRK05287.1-3"/>
    <property type="match status" value="1"/>
</dbReference>
<evidence type="ECO:0000256" key="2">
    <source>
        <dbReference type="ARBA" id="ARBA00022618"/>
    </source>
</evidence>
<evidence type="ECO:0000256" key="4">
    <source>
        <dbReference type="ARBA" id="ARBA00023306"/>
    </source>
</evidence>